<organism evidence="1 2">
    <name type="scientific">Tolypothrix tenuis PCC 7101</name>
    <dbReference type="NCBI Taxonomy" id="231146"/>
    <lineage>
        <taxon>Bacteria</taxon>
        <taxon>Bacillati</taxon>
        <taxon>Cyanobacteriota</taxon>
        <taxon>Cyanophyceae</taxon>
        <taxon>Nostocales</taxon>
        <taxon>Tolypothrichaceae</taxon>
        <taxon>Tolypothrix</taxon>
    </lineage>
</organism>
<dbReference type="Gene3D" id="3.40.1350.10">
    <property type="match status" value="1"/>
</dbReference>
<evidence type="ECO:0000313" key="2">
    <source>
        <dbReference type="Proteomes" id="UP000218785"/>
    </source>
</evidence>
<dbReference type="Proteomes" id="UP000218785">
    <property type="component" value="Chromosome"/>
</dbReference>
<proteinExistence type="predicted"/>
<sequence>MSAKDRFHEAVKTSLQKEQWVITHDPLRIEFGEKDEVRIDLGAEQLVAAEKAGKKIAVEIKSFLSDSALFDFHLALGQFLNYRLVLETKEQERTLYLAIPIAIYESFFQRDLPQASVRQYQVKLIVYDPVDEVIVKWIN</sequence>
<dbReference type="KEGG" id="ttq:NIES37_12200"/>
<dbReference type="AlphaFoldDB" id="A0A1Z4MUX7"/>
<evidence type="ECO:0000313" key="1">
    <source>
        <dbReference type="EMBL" id="BAY97282.1"/>
    </source>
</evidence>
<dbReference type="GO" id="GO:0003676">
    <property type="term" value="F:nucleic acid binding"/>
    <property type="evidence" value="ECO:0007669"/>
    <property type="project" value="InterPro"/>
</dbReference>
<name>A0A1Z4MUX7_9CYAN</name>
<dbReference type="EMBL" id="AP018248">
    <property type="protein sequence ID" value="BAY97282.1"/>
    <property type="molecule type" value="Genomic_DNA"/>
</dbReference>
<dbReference type="InterPro" id="IPR014919">
    <property type="entry name" value="XisH"/>
</dbReference>
<gene>
    <name evidence="1" type="ORF">NIES37_12200</name>
</gene>
<dbReference type="CDD" id="cd22366">
    <property type="entry name" value="XisH-like"/>
    <property type="match status" value="1"/>
</dbReference>
<protein>
    <submittedName>
        <fullName evidence="1">Excision controlling factor protein, XisH like protein</fullName>
    </submittedName>
</protein>
<keyword evidence="2" id="KW-1185">Reference proteome</keyword>
<dbReference type="InterPro" id="IPR011335">
    <property type="entry name" value="Restrct_endonuc-II-like"/>
</dbReference>
<dbReference type="SUPFAM" id="SSF52980">
    <property type="entry name" value="Restriction endonuclease-like"/>
    <property type="match status" value="1"/>
</dbReference>
<dbReference type="RefSeq" id="WP_096574361.1">
    <property type="nucleotide sequence ID" value="NZ_CAWNJS010000001.1"/>
</dbReference>
<reference evidence="1 2" key="1">
    <citation type="submission" date="2017-06" db="EMBL/GenBank/DDBJ databases">
        <title>Genome sequencing of cyanobaciteial culture collection at National Institute for Environmental Studies (NIES).</title>
        <authorList>
            <person name="Hirose Y."/>
            <person name="Shimura Y."/>
            <person name="Fujisawa T."/>
            <person name="Nakamura Y."/>
            <person name="Kawachi M."/>
        </authorList>
    </citation>
    <scope>NUCLEOTIDE SEQUENCE [LARGE SCALE GENOMIC DNA]</scope>
    <source>
        <strain evidence="1 2">NIES-37</strain>
    </source>
</reference>
<dbReference type="InterPro" id="IPR011856">
    <property type="entry name" value="tRNA_endonuc-like_dom_sf"/>
</dbReference>
<dbReference type="Pfam" id="PF08814">
    <property type="entry name" value="XisH"/>
    <property type="match status" value="1"/>
</dbReference>
<accession>A0A1Z4MUX7</accession>